<name>A9PG13_POPTR</name>
<accession>A9PG13</accession>
<reference evidence="3" key="1">
    <citation type="journal article" date="2008" name="BMC Genomics">
        <title>Analysis of 4,664 high-quality sequence-finished poplar full-length cDNA clones and their utility for the discovery of genes responding to insect feeding.</title>
        <authorList>
            <person name="Ralph S.G."/>
            <person name="Chun H.J."/>
            <person name="Cooper D."/>
            <person name="Kirkpatrick R."/>
            <person name="Kolosova N."/>
            <person name="Gunter L."/>
            <person name="Tuskan G.A."/>
            <person name="Douglas C.J."/>
            <person name="Holt R.A."/>
            <person name="Jones S.J."/>
            <person name="Marra M.A."/>
            <person name="Bohlmann J."/>
        </authorList>
    </citation>
    <scope>NUCLEOTIDE SEQUENCE</scope>
    <source>
        <tissue evidence="3">Young and mature leaves</tissue>
    </source>
</reference>
<dbReference type="EMBL" id="EF147294">
    <property type="protein sequence ID" value="ABK95316.1"/>
    <property type="molecule type" value="mRNA"/>
</dbReference>
<proteinExistence type="evidence at transcript level"/>
<dbReference type="PANTHER" id="PTHR43148">
    <property type="entry name" value="GLYCERALDEHYDE-3-PHOSPHATE DEHYDROGENASE 2"/>
    <property type="match status" value="1"/>
</dbReference>
<dbReference type="InterPro" id="IPR020831">
    <property type="entry name" value="GlycerAld/Erythrose_P_DH"/>
</dbReference>
<keyword evidence="2" id="KW-0560">Oxidoreductase</keyword>
<evidence type="ECO:0000256" key="2">
    <source>
        <dbReference type="ARBA" id="ARBA00023002"/>
    </source>
</evidence>
<dbReference type="ExpressionAtlas" id="A9PG13">
    <property type="expression patterns" value="baseline and differential"/>
</dbReference>
<dbReference type="AlphaFoldDB" id="A9PG13"/>
<evidence type="ECO:0000313" key="3">
    <source>
        <dbReference type="EMBL" id="ABK95316.1"/>
    </source>
</evidence>
<protein>
    <submittedName>
        <fullName evidence="3">Uncharacterized protein</fullName>
    </submittedName>
</protein>
<dbReference type="GO" id="GO:0016620">
    <property type="term" value="F:oxidoreductase activity, acting on the aldehyde or oxo group of donors, NAD or NADP as acceptor"/>
    <property type="evidence" value="ECO:0007669"/>
    <property type="project" value="InterPro"/>
</dbReference>
<dbReference type="Pfam" id="PF02672">
    <property type="entry name" value="CP12"/>
    <property type="match status" value="1"/>
</dbReference>
<evidence type="ECO:0000256" key="1">
    <source>
        <dbReference type="ARBA" id="ARBA00007406"/>
    </source>
</evidence>
<organism evidence="3">
    <name type="scientific">Populus trichocarpa</name>
    <name type="common">Western balsam poplar</name>
    <name type="synonym">Populus balsamifera subsp. trichocarpa</name>
    <dbReference type="NCBI Taxonomy" id="3694"/>
    <lineage>
        <taxon>Eukaryota</taxon>
        <taxon>Viridiplantae</taxon>
        <taxon>Streptophyta</taxon>
        <taxon>Embryophyta</taxon>
        <taxon>Tracheophyta</taxon>
        <taxon>Spermatophyta</taxon>
        <taxon>Magnoliopsida</taxon>
        <taxon>eudicotyledons</taxon>
        <taxon>Gunneridae</taxon>
        <taxon>Pentapetalae</taxon>
        <taxon>rosids</taxon>
        <taxon>fabids</taxon>
        <taxon>Malpighiales</taxon>
        <taxon>Salicaceae</taxon>
        <taxon>Saliceae</taxon>
        <taxon>Populus</taxon>
    </lineage>
</organism>
<sequence length="65" mass="7207">MVMGDDMIKVVAWYDNEWGYSQRVVDLAHLVANKWPGVAAAGSGDPLEDFCKTNPADEECKVYEA</sequence>
<comment type="similarity">
    <text evidence="1">Belongs to the glyceraldehyde-3-phosphate dehydrogenase family.</text>
</comment>